<sequence>MTSINPEGNGYFGGLVLAYGFPVIKKALVVGKHVPGAGGPRASDVLPLLDDKLAILSGGRDKRGGAILTFPASPKRETARPDDYRRLLQYLTSIPSEEIRELRFSVIVDTRGSTWPQVKIILKALQEHCAALIHCAYIIKPGNFWQKQRTSLASHKYTFELEKRSKKIRAGVTLIRPEELDFPSTLTDIDYDTWMLSGSSLMRDGELIRNGYPCDLDSLPVGTRLGMARHEEGSLHYYVNGRDQGPAFSYVPPGVYAIIDLYGQCAQVSLIHNPVPRQGISVLKGRPGYDLTMDVVIPHTFSTCCGPGIILK</sequence>
<gene>
    <name evidence="3" type="ORF">QYM36_000336</name>
</gene>
<organism evidence="3 4">
    <name type="scientific">Artemia franciscana</name>
    <name type="common">Brine shrimp</name>
    <name type="synonym">Artemia sanfranciscana</name>
    <dbReference type="NCBI Taxonomy" id="6661"/>
    <lineage>
        <taxon>Eukaryota</taxon>
        <taxon>Metazoa</taxon>
        <taxon>Ecdysozoa</taxon>
        <taxon>Arthropoda</taxon>
        <taxon>Crustacea</taxon>
        <taxon>Branchiopoda</taxon>
        <taxon>Anostraca</taxon>
        <taxon>Artemiidae</taxon>
        <taxon>Artemia</taxon>
    </lineage>
</organism>
<comment type="caution">
    <text evidence="3">The sequence shown here is derived from an EMBL/GenBank/DDBJ whole genome shotgun (WGS) entry which is preliminary data.</text>
</comment>
<dbReference type="GO" id="GO:0019898">
    <property type="term" value="C:extrinsic component of membrane"/>
    <property type="evidence" value="ECO:0007669"/>
    <property type="project" value="TreeGrafter"/>
</dbReference>
<name>A0AA88IC52_ARTSF</name>
<evidence type="ECO:0000259" key="2">
    <source>
        <dbReference type="PROSITE" id="PS51065"/>
    </source>
</evidence>
<dbReference type="AlphaFoldDB" id="A0AA88IC52"/>
<dbReference type="PANTHER" id="PTHR22826">
    <property type="entry name" value="RHO GUANINE EXCHANGE FACTOR-RELATED"/>
    <property type="match status" value="1"/>
</dbReference>
<dbReference type="GO" id="GO:0005737">
    <property type="term" value="C:cytoplasm"/>
    <property type="evidence" value="ECO:0007669"/>
    <property type="project" value="TreeGrafter"/>
</dbReference>
<evidence type="ECO:0000313" key="3">
    <source>
        <dbReference type="EMBL" id="KAK2725825.1"/>
    </source>
</evidence>
<dbReference type="PROSITE" id="PS51065">
    <property type="entry name" value="NHR"/>
    <property type="match status" value="1"/>
</dbReference>
<dbReference type="Proteomes" id="UP001187531">
    <property type="component" value="Unassembled WGS sequence"/>
</dbReference>
<dbReference type="PANTHER" id="PTHR22826:SF106">
    <property type="entry name" value="TRIO, ISOFORM A"/>
    <property type="match status" value="1"/>
</dbReference>
<dbReference type="SMART" id="SM00516">
    <property type="entry name" value="SEC14"/>
    <property type="match status" value="1"/>
</dbReference>
<accession>A0AA88IC52</accession>
<keyword evidence="4" id="KW-1185">Reference proteome</keyword>
<dbReference type="InterPro" id="IPR043136">
    <property type="entry name" value="B30.2/SPRY_sf"/>
</dbReference>
<dbReference type="CDD" id="cd12887">
    <property type="entry name" value="SPRY_NHR_like"/>
    <property type="match status" value="1"/>
</dbReference>
<dbReference type="InterPro" id="IPR051336">
    <property type="entry name" value="RhoGEF_Guanine_NuclExch_SF"/>
</dbReference>
<dbReference type="GO" id="GO:0007411">
    <property type="term" value="P:axon guidance"/>
    <property type="evidence" value="ECO:0007669"/>
    <property type="project" value="TreeGrafter"/>
</dbReference>
<dbReference type="Pfam" id="PF07177">
    <property type="entry name" value="Neuralized"/>
    <property type="match status" value="1"/>
</dbReference>
<proteinExistence type="predicted"/>
<protein>
    <recommendedName>
        <fullName evidence="2">NHR domain-containing protein</fullName>
    </recommendedName>
</protein>
<dbReference type="EMBL" id="JAVRJZ010000002">
    <property type="protein sequence ID" value="KAK2725825.1"/>
    <property type="molecule type" value="Genomic_DNA"/>
</dbReference>
<dbReference type="GO" id="GO:0005085">
    <property type="term" value="F:guanyl-nucleotide exchange factor activity"/>
    <property type="evidence" value="ECO:0007669"/>
    <property type="project" value="UniProtKB-KW"/>
</dbReference>
<feature type="non-terminal residue" evidence="3">
    <location>
        <position position="312"/>
    </location>
</feature>
<dbReference type="InterPro" id="IPR006573">
    <property type="entry name" value="NHR_dom"/>
</dbReference>
<evidence type="ECO:0000256" key="1">
    <source>
        <dbReference type="ARBA" id="ARBA00022658"/>
    </source>
</evidence>
<feature type="domain" description="NHR" evidence="2">
    <location>
        <begin position="101"/>
        <end position="273"/>
    </location>
</feature>
<dbReference type="InterPro" id="IPR001251">
    <property type="entry name" value="CRAL-TRIO_dom"/>
</dbReference>
<reference evidence="3" key="1">
    <citation type="submission" date="2023-07" db="EMBL/GenBank/DDBJ databases">
        <title>Chromosome-level genome assembly of Artemia franciscana.</title>
        <authorList>
            <person name="Jo E."/>
        </authorList>
    </citation>
    <scope>NUCLEOTIDE SEQUENCE</scope>
    <source>
        <tissue evidence="3">Whole body</tissue>
    </source>
</reference>
<keyword evidence="1" id="KW-0344">Guanine-nucleotide releasing factor</keyword>
<dbReference type="Gene3D" id="2.60.120.920">
    <property type="match status" value="1"/>
</dbReference>
<evidence type="ECO:0000313" key="4">
    <source>
        <dbReference type="Proteomes" id="UP001187531"/>
    </source>
</evidence>